<dbReference type="SUPFAM" id="SSF55874">
    <property type="entry name" value="ATPase domain of HSP90 chaperone/DNA topoisomerase II/histidine kinase"/>
    <property type="match status" value="1"/>
</dbReference>
<organism evidence="1 2">
    <name type="scientific">Streptomyces yaanensis</name>
    <dbReference type="NCBI Taxonomy" id="1142239"/>
    <lineage>
        <taxon>Bacteria</taxon>
        <taxon>Bacillati</taxon>
        <taxon>Actinomycetota</taxon>
        <taxon>Actinomycetes</taxon>
        <taxon>Kitasatosporales</taxon>
        <taxon>Streptomycetaceae</taxon>
        <taxon>Streptomyces</taxon>
    </lineage>
</organism>
<dbReference type="Gene3D" id="3.30.565.10">
    <property type="entry name" value="Histidine kinase-like ATPase, C-terminal domain"/>
    <property type="match status" value="1"/>
</dbReference>
<dbReference type="EMBL" id="JBHRWR010000016">
    <property type="protein sequence ID" value="MFC3575607.1"/>
    <property type="molecule type" value="Genomic_DNA"/>
</dbReference>
<dbReference type="Pfam" id="PF13589">
    <property type="entry name" value="HATPase_c_3"/>
    <property type="match status" value="1"/>
</dbReference>
<name>A0ABV7SIT2_9ACTN</name>
<protein>
    <submittedName>
        <fullName evidence="1">ATP-binding protein</fullName>
    </submittedName>
</protein>
<comment type="caution">
    <text evidence="1">The sequence shown here is derived from an EMBL/GenBank/DDBJ whole genome shotgun (WGS) entry which is preliminary data.</text>
</comment>
<keyword evidence="2" id="KW-1185">Reference proteome</keyword>
<dbReference type="Proteomes" id="UP001595701">
    <property type="component" value="Unassembled WGS sequence"/>
</dbReference>
<evidence type="ECO:0000313" key="2">
    <source>
        <dbReference type="Proteomes" id="UP001595701"/>
    </source>
</evidence>
<dbReference type="GO" id="GO:0005524">
    <property type="term" value="F:ATP binding"/>
    <property type="evidence" value="ECO:0007669"/>
    <property type="project" value="UniProtKB-KW"/>
</dbReference>
<reference evidence="2" key="1">
    <citation type="journal article" date="2019" name="Int. J. Syst. Evol. Microbiol.">
        <title>The Global Catalogue of Microorganisms (GCM) 10K type strain sequencing project: providing services to taxonomists for standard genome sequencing and annotation.</title>
        <authorList>
            <consortium name="The Broad Institute Genomics Platform"/>
            <consortium name="The Broad Institute Genome Sequencing Center for Infectious Disease"/>
            <person name="Wu L."/>
            <person name="Ma J."/>
        </authorList>
    </citation>
    <scope>NUCLEOTIDE SEQUENCE [LARGE SCALE GENOMIC DNA]</scope>
    <source>
        <strain evidence="2">CGMCC 4.7035</strain>
    </source>
</reference>
<gene>
    <name evidence="1" type="ORF">ACFOZ0_20465</name>
</gene>
<keyword evidence="1" id="KW-0067">ATP-binding</keyword>
<dbReference type="InterPro" id="IPR036890">
    <property type="entry name" value="HATPase_C_sf"/>
</dbReference>
<sequence>MGFEAASDKGAEQLTLGGTDAVESGPQVAVADFVGVTRDASAVVPVRISLEIIERFSEGLYSSPNKTFEELVSNSYDAGAKRVWVHMPADLEAPHASILVIDDGLSMDVSGLQDLWRIGKSRKRETDKTSPRVPIGKFGIGKLATYVLAEELTYITLKDGAYRAVTMDYKKVQGDMSDPHNLSLLVLELTKEEAKEALLTNLRDYGANMRPVIEALFPASEEGPEHWTAAVMTRLKKPAHNIRQGRLRWVLSTSIPLNPSFKLYYNGDEIEASKAQGKERWRFTIGESESELPRDRQIGEAIRVEIDGEMVPAYRLPKAGAVWGYAQLFEDGLQKGKSELIARSHGFFVRVRQRLINLDDASFNVGPELHHGTLTRFHMVINADDLDGLVASPRESLQDSPEVLELRQYMLAVFNKARSVTKKSDDADAMPVLTKQGRISNPPPGLTQGPLRRMVRRASQGDAAVREVLGMDLSDEPEAQTLIAENDDLLEKVIVEPVGDDRRLVKYDVNRRAAILNQTHPFVSNYIDQPGMQEALQLLGLTELLTQAYMIDESIEAEVVNRIMKRRDAFLRDLVKRHPNSAPVVARQLRDSSSNETELEDAVADALEIMGYSVQRIGGNGRPDGIATVRLGRRGNGSESYALTYDAKSSGKEARQVMGGEASPKPPKIQAGTARTSILRVHREKATKTFNLDVKPSYTLIVAPGFQGDGDEDALIGAICKNDGVTPITITDLARLVELFPLRRLSPLILRDLFKHHTPEGSRAFVDAIEAQPAPQAPPVTEVINLLVRYSERRTPVRVDTIMTAIYERTDGAIDLTPEELTAIIRGLAALAPSSIFFDGQLIALNATPKALLQELNSTLRDYPARLADAYKAAVPTDLETEGPATP</sequence>
<evidence type="ECO:0000313" key="1">
    <source>
        <dbReference type="EMBL" id="MFC3575607.1"/>
    </source>
</evidence>
<keyword evidence="1" id="KW-0547">Nucleotide-binding</keyword>
<dbReference type="RefSeq" id="WP_310766906.1">
    <property type="nucleotide sequence ID" value="NZ_JBHRWR010000016.1"/>
</dbReference>
<proteinExistence type="predicted"/>
<accession>A0ABV7SIT2</accession>